<keyword evidence="7 8" id="KW-0411">Iron-sulfur</keyword>
<dbReference type="Gene3D" id="3.40.50.11860">
    <property type="entry name" value="Diphthamide synthesis DPH1/DPH2 domain 3"/>
    <property type="match status" value="1"/>
</dbReference>
<evidence type="ECO:0000256" key="1">
    <source>
        <dbReference type="ARBA" id="ARBA00001966"/>
    </source>
</evidence>
<keyword evidence="10" id="KW-1185">Reference proteome</keyword>
<keyword evidence="5 8" id="KW-0479">Metal-binding</keyword>
<evidence type="ECO:0000256" key="5">
    <source>
        <dbReference type="ARBA" id="ARBA00022723"/>
    </source>
</evidence>
<dbReference type="NCBIfam" id="TIGR00272">
    <property type="entry name" value="DPH2"/>
    <property type="match status" value="1"/>
</dbReference>
<reference evidence="9 10" key="1">
    <citation type="submission" date="2024-08" db="EMBL/GenBank/DDBJ databases">
        <authorList>
            <person name="Cucini C."/>
            <person name="Frati F."/>
        </authorList>
    </citation>
    <scope>NUCLEOTIDE SEQUENCE [LARGE SCALE GENOMIC DNA]</scope>
</reference>
<dbReference type="SFLD" id="SFLDG01121">
    <property type="entry name" value="Diphthamide_biosynthesis"/>
    <property type="match status" value="1"/>
</dbReference>
<dbReference type="SFLD" id="SFLDS00032">
    <property type="entry name" value="Radical_SAM_3-amino-3-carboxyp"/>
    <property type="match status" value="1"/>
</dbReference>
<protein>
    <recommendedName>
        <fullName evidence="4 8">2-(3-amino-3-carboxypropyl)histidine synthase subunit 2</fullName>
    </recommendedName>
</protein>
<dbReference type="InterPro" id="IPR016435">
    <property type="entry name" value="DPH1/DPH2"/>
</dbReference>
<dbReference type="PANTHER" id="PTHR10762">
    <property type="entry name" value="DIPHTHAMIDE BIOSYNTHESIS PROTEIN"/>
    <property type="match status" value="1"/>
</dbReference>
<comment type="pathway">
    <text evidence="2 8">Protein modification; peptidyl-diphthamide biosynthesis.</text>
</comment>
<keyword evidence="6 8" id="KW-0408">Iron</keyword>
<dbReference type="PANTHER" id="PTHR10762:SF2">
    <property type="entry name" value="2-(3-AMINO-3-CARBOXYPROPYL)HISTIDINE SYNTHASE SUBUNIT 2"/>
    <property type="match status" value="1"/>
</dbReference>
<proteinExistence type="inferred from homology"/>
<dbReference type="InterPro" id="IPR010014">
    <property type="entry name" value="DHP2"/>
</dbReference>
<gene>
    <name evidence="9" type="ORF">ODALV1_LOCUS11395</name>
</gene>
<comment type="caution">
    <text evidence="9">The sequence shown here is derived from an EMBL/GenBank/DDBJ whole genome shotgun (WGS) entry which is preliminary data.</text>
</comment>
<dbReference type="InterPro" id="IPR042265">
    <property type="entry name" value="DPH1/DPH2_3"/>
</dbReference>
<organism evidence="9 10">
    <name type="scientific">Orchesella dallaii</name>
    <dbReference type="NCBI Taxonomy" id="48710"/>
    <lineage>
        <taxon>Eukaryota</taxon>
        <taxon>Metazoa</taxon>
        <taxon>Ecdysozoa</taxon>
        <taxon>Arthropoda</taxon>
        <taxon>Hexapoda</taxon>
        <taxon>Collembola</taxon>
        <taxon>Entomobryomorpha</taxon>
        <taxon>Entomobryoidea</taxon>
        <taxon>Orchesellidae</taxon>
        <taxon>Orchesellinae</taxon>
        <taxon>Orchesella</taxon>
    </lineage>
</organism>
<comment type="cofactor">
    <cofactor evidence="1">
        <name>[4Fe-4S] cluster</name>
        <dbReference type="ChEBI" id="CHEBI:49883"/>
    </cofactor>
</comment>
<evidence type="ECO:0000313" key="10">
    <source>
        <dbReference type="Proteomes" id="UP001642540"/>
    </source>
</evidence>
<evidence type="ECO:0000256" key="6">
    <source>
        <dbReference type="ARBA" id="ARBA00023004"/>
    </source>
</evidence>
<sequence>MATVSGTAITGDGRATIEKTISVVESDIFTSITEDMLESVFELEKCTNWVKENDFQRICLQFPDEYLTHSPKIVEYMSAITGKRYYILADSTYGSCCVDEKTAQHVPNSDSIIHFGPSCLTTTSGRIPVLYVFTRPPVNQQNLEKVFVDNVAVDEKVLILYDVIYEYAVDALYNKISTSHPFAKKSTLIVPSTSKDNQDVSPNVILKHNRIIPCETTEELESFNVFYVGQRALPNLMLCMPTNTFKVYDPALTSKQSVSTQMSAINKLIRKRSYYIEKVKDATSVGILVGTLVVQNYLSVIDRLKQILKKVGKKYYIVSIGEINPCKLGNFMDIECFVFVGCPEVVNYYIGDESKGQFFQPILTPYDIELAFCEGANEAWGQEYVIDWSFLVAKGEPIVNKVEEDVSLITGGMRSAVINSESDNNEDSGAGVINWRGLTKQDELMNDPNVVYQGRSGIASSYSDEPPVKST</sequence>
<evidence type="ECO:0000256" key="3">
    <source>
        <dbReference type="ARBA" id="ARBA00006179"/>
    </source>
</evidence>
<evidence type="ECO:0000256" key="4">
    <source>
        <dbReference type="ARBA" id="ARBA00021914"/>
    </source>
</evidence>
<dbReference type="InterPro" id="IPR042263">
    <property type="entry name" value="DPH1/DPH2_1"/>
</dbReference>
<dbReference type="Proteomes" id="UP001642540">
    <property type="component" value="Unassembled WGS sequence"/>
</dbReference>
<evidence type="ECO:0000256" key="2">
    <source>
        <dbReference type="ARBA" id="ARBA00005156"/>
    </source>
</evidence>
<evidence type="ECO:0000256" key="7">
    <source>
        <dbReference type="ARBA" id="ARBA00023014"/>
    </source>
</evidence>
<comment type="similarity">
    <text evidence="3 8">Belongs to the DPH1/DPH2 family. DPH2 subfamily.</text>
</comment>
<dbReference type="EMBL" id="CAXLJM020000034">
    <property type="protein sequence ID" value="CAL8103254.1"/>
    <property type="molecule type" value="Genomic_DNA"/>
</dbReference>
<comment type="function">
    <text evidence="8">Required for the first step of diphthamide biosynthesis, a post-translational modification of histidine which occurs in elongation factor 2. DPH1 and DPH2 transfer a 3-amino-3-carboxypropyl (ACP) group from S-adenosyl-L-methionine (SAM) to a histidine residue, the reaction is assisted by a reduction system comprising DPH3 and a NADH-dependent reductase. Facilitates the reduction of the catalytic iron-sulfur cluster found in the DPH1 subunit.</text>
</comment>
<evidence type="ECO:0000256" key="8">
    <source>
        <dbReference type="RuleBase" id="RU364133"/>
    </source>
</evidence>
<dbReference type="Gene3D" id="3.40.50.11840">
    <property type="entry name" value="Diphthamide synthesis DPH1/DPH2 domain 1"/>
    <property type="match status" value="1"/>
</dbReference>
<dbReference type="NCBIfam" id="TIGR00322">
    <property type="entry name" value="diphth2_R"/>
    <property type="match status" value="1"/>
</dbReference>
<name>A0ABP1QKY6_9HEXA</name>
<dbReference type="Pfam" id="PF01866">
    <property type="entry name" value="Diphthamide_syn"/>
    <property type="match status" value="1"/>
</dbReference>
<evidence type="ECO:0000313" key="9">
    <source>
        <dbReference type="EMBL" id="CAL8103254.1"/>
    </source>
</evidence>
<accession>A0ABP1QKY6</accession>